<dbReference type="RefSeq" id="WP_198746172.1">
    <property type="nucleotide sequence ID" value="NZ_JAEHTE010000001.1"/>
</dbReference>
<sequence>MSATLIHSKRPWLAEADSKHKEKPPMQIGSERDYKKPIIRKLFPSLTTTYHYTRDSYPSLVIGSCGSGRTRIVLSMLKENLANKQPFVYINGQGDTQALKLIYDGAKEYGVANDLYCLNAYPTEEVQGHTFDPINPLVGDEMSFEAIFGGGIGSVINEFCMLKHLQGAIVDFETLESFLNLEILKKIVFNGEVKPLRLSSYLQDIEKQGDSSKDIHDQRCRALVDFISIFKNLPMCSFNPDLDFQSVFTESKFLVVNMPAIEKDPDAIGIIGTLISCHIAKQVPGKETDTICPSVVFDSGFILQNVPVAVIRRLERTKSIFAYEYMGGWNEESYVAYDEIAKMTRSFIALKCESDITNAVKLKAFEYGVSRRNLTFRDVHTQQPGMAYIWGEFDVVTHGLFNRDPIPLKLIGLGAIRAVYYSPPHQQEFSLTKKPLKAN</sequence>
<evidence type="ECO:0000313" key="1">
    <source>
        <dbReference type="EMBL" id="MBI6882558.1"/>
    </source>
</evidence>
<protein>
    <submittedName>
        <fullName evidence="1">Uncharacterized protein</fullName>
    </submittedName>
</protein>
<dbReference type="AlphaFoldDB" id="A0A8I1EC41"/>
<proteinExistence type="predicted"/>
<dbReference type="EMBL" id="JAEHTE010000001">
    <property type="protein sequence ID" value="MBI6882558.1"/>
    <property type="molecule type" value="Genomic_DNA"/>
</dbReference>
<organism evidence="1 2">
    <name type="scientific">Pseudomonas putida</name>
    <name type="common">Arthrobacter siderocapsulatus</name>
    <dbReference type="NCBI Taxonomy" id="303"/>
    <lineage>
        <taxon>Bacteria</taxon>
        <taxon>Pseudomonadati</taxon>
        <taxon>Pseudomonadota</taxon>
        <taxon>Gammaproteobacteria</taxon>
        <taxon>Pseudomonadales</taxon>
        <taxon>Pseudomonadaceae</taxon>
        <taxon>Pseudomonas</taxon>
    </lineage>
</organism>
<dbReference type="Proteomes" id="UP000637061">
    <property type="component" value="Unassembled WGS sequence"/>
</dbReference>
<reference evidence="1" key="1">
    <citation type="submission" date="2020-12" db="EMBL/GenBank/DDBJ databases">
        <title>Enhanced detection system for hospital associated transmission using whole genome sequencing surveillance.</title>
        <authorList>
            <person name="Harrison L.H."/>
            <person name="Van Tyne D."/>
            <person name="Marsh J.W."/>
            <person name="Griffith M.P."/>
            <person name="Snyder D.J."/>
            <person name="Cooper V.S."/>
            <person name="Mustapha M."/>
        </authorList>
    </citation>
    <scope>NUCLEOTIDE SEQUENCE</scope>
    <source>
        <strain evidence="1">PSB00042</strain>
    </source>
</reference>
<evidence type="ECO:0000313" key="2">
    <source>
        <dbReference type="Proteomes" id="UP000637061"/>
    </source>
</evidence>
<gene>
    <name evidence="1" type="ORF">JEU22_01420</name>
</gene>
<accession>A0A8I1EC41</accession>
<name>A0A8I1EC41_PSEPU</name>
<comment type="caution">
    <text evidence="1">The sequence shown here is derived from an EMBL/GenBank/DDBJ whole genome shotgun (WGS) entry which is preliminary data.</text>
</comment>